<sequence length="665" mass="72586">MSFGREICGDLASALRREWLVTNGLGGYASGTLAGINARRYHGLLVAALTPPVGRTVLVGGLVEWAGYGGGRYPLSTHEYVDGTIDPRGYVHQRAFTLEGMLPIWEFELADAILEKRVWMPYGANTTCVRYRLIRAAGPVDLEITPLVTYRDFHSLRSGQGWTPETVSVPGGVRIRASADAVPFRLSLDGAAFAATGDWYWNFLHREEAARGLDSRSDLYAPGVLRIRVLPDQSVTLVATAETAEAPAAARALEDARSRQEALLRRAGVEAADPVVRQLTLAADQFVVARSTDHDAGKTVIAGYHWFNDWGRDTMISLPGLTLSTGRYEEGAGILREFARYVRDGLLPNNFPDLSGQTPGYNTADASLWFVLAVRAYREATGDGSLVDDMLPTVREILDRHVAGTRYGIRMDPSDGLLRAGEPGVQLTWMDAKVGDWVVTPRIGKPVEINALWYNALRAAAAFLAPRSAAAAGRYATLADRVRVSFRARFPRPEARRLADVVDGPDGDDLAMRPNQIFAVSLPFPLLDDADAAAVVEAVGRTLLTTYGLRSLSPDAPAYHGDYGGDVVHRDGAYHQGPAWAWLIGPYVDAHYRVHRSRDAALALLRPFEHHLRDAGLGTVSEIFEGNAPHLPRGCIAQAWSVAELLRVWRKLGGPEIRNTRASPA</sequence>
<dbReference type="SUPFAM" id="SSF48208">
    <property type="entry name" value="Six-hairpin glycosidases"/>
    <property type="match status" value="1"/>
</dbReference>
<protein>
    <submittedName>
        <fullName evidence="3">Glycogen debranching protein</fullName>
    </submittedName>
</protein>
<dbReference type="InterPro" id="IPR032790">
    <property type="entry name" value="GDE_C"/>
</dbReference>
<name>A0A537K1M8_9BACT</name>
<dbReference type="GO" id="GO:0005980">
    <property type="term" value="P:glycogen catabolic process"/>
    <property type="evidence" value="ECO:0007669"/>
    <property type="project" value="InterPro"/>
</dbReference>
<dbReference type="Pfam" id="PF06202">
    <property type="entry name" value="GDE_C"/>
    <property type="match status" value="1"/>
</dbReference>
<dbReference type="GO" id="GO:0004134">
    <property type="term" value="F:4-alpha-glucanotransferase activity"/>
    <property type="evidence" value="ECO:0007669"/>
    <property type="project" value="InterPro"/>
</dbReference>
<dbReference type="InterPro" id="IPR008928">
    <property type="entry name" value="6-hairpin_glycosidase_sf"/>
</dbReference>
<proteinExistence type="predicted"/>
<feature type="domain" description="Glycogen debranching enzyme C-terminal" evidence="1">
    <location>
        <begin position="282"/>
        <end position="647"/>
    </location>
</feature>
<comment type="caution">
    <text evidence="3">The sequence shown here is derived from an EMBL/GenBank/DDBJ whole genome shotgun (WGS) entry which is preliminary data.</text>
</comment>
<dbReference type="InterPro" id="IPR006451">
    <property type="entry name" value="Glycogen_debranch_arc"/>
</dbReference>
<dbReference type="GO" id="GO:0004135">
    <property type="term" value="F:amylo-alpha-1,6-glucosidase activity"/>
    <property type="evidence" value="ECO:0007669"/>
    <property type="project" value="InterPro"/>
</dbReference>
<dbReference type="InterPro" id="IPR024742">
    <property type="entry name" value="Glycogen_debranch_N"/>
</dbReference>
<dbReference type="EMBL" id="VBAK01000120">
    <property type="protein sequence ID" value="TMI89660.1"/>
    <property type="molecule type" value="Genomic_DNA"/>
</dbReference>
<dbReference type="InterPro" id="IPR010401">
    <property type="entry name" value="AGL/Gdb1"/>
</dbReference>
<evidence type="ECO:0000313" key="3">
    <source>
        <dbReference type="EMBL" id="TMI89660.1"/>
    </source>
</evidence>
<evidence type="ECO:0000259" key="1">
    <source>
        <dbReference type="Pfam" id="PF06202"/>
    </source>
</evidence>
<dbReference type="AlphaFoldDB" id="A0A537K1M8"/>
<gene>
    <name evidence="3" type="ORF">E6H00_09195</name>
</gene>
<dbReference type="FunFam" id="1.50.10.10:FF:000073">
    <property type="entry name" value="Glycogen debranching enzyme, hypothetical (TreX-like)"/>
    <property type="match status" value="1"/>
</dbReference>
<dbReference type="NCBIfam" id="TIGR01561">
    <property type="entry name" value="gde_arch"/>
    <property type="match status" value="1"/>
</dbReference>
<dbReference type="Proteomes" id="UP000318509">
    <property type="component" value="Unassembled WGS sequence"/>
</dbReference>
<dbReference type="Gene3D" id="1.50.10.10">
    <property type="match status" value="1"/>
</dbReference>
<dbReference type="InterPro" id="IPR012341">
    <property type="entry name" value="6hp_glycosidase-like_sf"/>
</dbReference>
<evidence type="ECO:0000259" key="2">
    <source>
        <dbReference type="Pfam" id="PF12439"/>
    </source>
</evidence>
<feature type="domain" description="Glycogen debranching enzyme bacterial and archaeal type N-terminal" evidence="2">
    <location>
        <begin position="17"/>
        <end position="236"/>
    </location>
</feature>
<dbReference type="PANTHER" id="PTHR10569:SF2">
    <property type="entry name" value="GLYCOGEN DEBRANCHING ENZYME"/>
    <property type="match status" value="1"/>
</dbReference>
<reference evidence="3 4" key="1">
    <citation type="journal article" date="2019" name="Nat. Microbiol.">
        <title>Mediterranean grassland soil C-N compound turnover is dependent on rainfall and depth, and is mediated by genomically divergent microorganisms.</title>
        <authorList>
            <person name="Diamond S."/>
            <person name="Andeer P.F."/>
            <person name="Li Z."/>
            <person name="Crits-Christoph A."/>
            <person name="Burstein D."/>
            <person name="Anantharaman K."/>
            <person name="Lane K.R."/>
            <person name="Thomas B.C."/>
            <person name="Pan C."/>
            <person name="Northen T.R."/>
            <person name="Banfield J.F."/>
        </authorList>
    </citation>
    <scope>NUCLEOTIDE SEQUENCE [LARGE SCALE GENOMIC DNA]</scope>
    <source>
        <strain evidence="3">NP_3</strain>
    </source>
</reference>
<accession>A0A537K1M8</accession>
<dbReference type="Pfam" id="PF12439">
    <property type="entry name" value="GDE_N"/>
    <property type="match status" value="1"/>
</dbReference>
<evidence type="ECO:0000313" key="4">
    <source>
        <dbReference type="Proteomes" id="UP000318509"/>
    </source>
</evidence>
<dbReference type="PANTHER" id="PTHR10569">
    <property type="entry name" value="GLYCOGEN DEBRANCHING ENZYME"/>
    <property type="match status" value="1"/>
</dbReference>
<organism evidence="3 4">
    <name type="scientific">Candidatus Segetimicrobium genomatis</name>
    <dbReference type="NCBI Taxonomy" id="2569760"/>
    <lineage>
        <taxon>Bacteria</taxon>
        <taxon>Bacillati</taxon>
        <taxon>Candidatus Sysuimicrobiota</taxon>
        <taxon>Candidatus Sysuimicrobiia</taxon>
        <taxon>Candidatus Sysuimicrobiales</taxon>
        <taxon>Candidatus Segetimicrobiaceae</taxon>
        <taxon>Candidatus Segetimicrobium</taxon>
    </lineage>
</organism>